<comment type="caution">
    <text evidence="2">The sequence shown here is derived from an EMBL/GenBank/DDBJ whole genome shotgun (WGS) entry which is preliminary data.</text>
</comment>
<name>A0A9K3DAN6_9EUKA</name>
<evidence type="ECO:0000256" key="1">
    <source>
        <dbReference type="SAM" id="MobiDB-lite"/>
    </source>
</evidence>
<feature type="compositionally biased region" description="Basic and acidic residues" evidence="1">
    <location>
        <begin position="41"/>
        <end position="50"/>
    </location>
</feature>
<evidence type="ECO:0000313" key="3">
    <source>
        <dbReference type="Proteomes" id="UP000265618"/>
    </source>
</evidence>
<protein>
    <submittedName>
        <fullName evidence="2">Uncharacterized protein</fullName>
    </submittedName>
</protein>
<sequence length="63" mass="6706">MGRRQTSDTDKSSVDAEVPQHPLGGVDISVGGVVDETNVLVERETEREAEVSETSESDSDEGS</sequence>
<feature type="region of interest" description="Disordered" evidence="1">
    <location>
        <begin position="1"/>
        <end position="63"/>
    </location>
</feature>
<feature type="compositionally biased region" description="Basic and acidic residues" evidence="1">
    <location>
        <begin position="1"/>
        <end position="14"/>
    </location>
</feature>
<accession>A0A9K3DAN6</accession>
<feature type="compositionally biased region" description="Acidic residues" evidence="1">
    <location>
        <begin position="51"/>
        <end position="63"/>
    </location>
</feature>
<dbReference type="AlphaFoldDB" id="A0A9K3DAN6"/>
<dbReference type="EMBL" id="BDIP01006201">
    <property type="protein sequence ID" value="GIQ90454.1"/>
    <property type="molecule type" value="Genomic_DNA"/>
</dbReference>
<feature type="compositionally biased region" description="Low complexity" evidence="1">
    <location>
        <begin position="24"/>
        <end position="35"/>
    </location>
</feature>
<reference evidence="2 3" key="1">
    <citation type="journal article" date="2018" name="PLoS ONE">
        <title>The draft genome of Kipferlia bialata reveals reductive genome evolution in fornicate parasites.</title>
        <authorList>
            <person name="Tanifuji G."/>
            <person name="Takabayashi S."/>
            <person name="Kume K."/>
            <person name="Takagi M."/>
            <person name="Nakayama T."/>
            <person name="Kamikawa R."/>
            <person name="Inagaki Y."/>
            <person name="Hashimoto T."/>
        </authorList>
    </citation>
    <scope>NUCLEOTIDE SEQUENCE [LARGE SCALE GENOMIC DNA]</scope>
    <source>
        <strain evidence="2">NY0173</strain>
    </source>
</reference>
<dbReference type="Proteomes" id="UP000265618">
    <property type="component" value="Unassembled WGS sequence"/>
</dbReference>
<proteinExistence type="predicted"/>
<organism evidence="2 3">
    <name type="scientific">Kipferlia bialata</name>
    <dbReference type="NCBI Taxonomy" id="797122"/>
    <lineage>
        <taxon>Eukaryota</taxon>
        <taxon>Metamonada</taxon>
        <taxon>Carpediemonas-like organisms</taxon>
        <taxon>Kipferlia</taxon>
    </lineage>
</organism>
<evidence type="ECO:0000313" key="2">
    <source>
        <dbReference type="EMBL" id="GIQ90454.1"/>
    </source>
</evidence>
<gene>
    <name evidence="2" type="ORF">KIPB_013255</name>
</gene>
<keyword evidence="3" id="KW-1185">Reference proteome</keyword>
<feature type="non-terminal residue" evidence="2">
    <location>
        <position position="63"/>
    </location>
</feature>